<keyword evidence="2" id="KW-0614">Plasmid</keyword>
<gene>
    <name evidence="2" type="ORF">SCLAV_p0178</name>
</gene>
<evidence type="ECO:0000313" key="2">
    <source>
        <dbReference type="EMBL" id="EFG03669.2"/>
    </source>
</evidence>
<keyword evidence="1" id="KW-1133">Transmembrane helix</keyword>
<accession>B5GUF6</accession>
<protein>
    <submittedName>
        <fullName evidence="2">Uncharacterized protein</fullName>
    </submittedName>
</protein>
<dbReference type="OrthoDB" id="9973889at2"/>
<sequence>MDMNQSTTESRGGSLAGAVALVCLAFLPALLAVLPLTFNGAQYTLGALGRAELPEGASPSLGWGLALLGAAVLPFLAGPGALVAGRAKGLSWERALRVCAWAVLGCGLFACLMAMMSAGV</sequence>
<evidence type="ECO:0000256" key="1">
    <source>
        <dbReference type="SAM" id="Phobius"/>
    </source>
</evidence>
<reference evidence="2 3" key="1">
    <citation type="journal article" date="2010" name="Genome Biol. Evol.">
        <title>The sequence of a 1.8-mb bacterial linear plasmid reveals a rich evolutionary reservoir of secondary metabolic pathways.</title>
        <authorList>
            <person name="Medema M.H."/>
            <person name="Trefzer A."/>
            <person name="Kovalchuk A."/>
            <person name="van den Berg M."/>
            <person name="Mueller U."/>
            <person name="Heijne W."/>
            <person name="Wu L."/>
            <person name="Alam M.T."/>
            <person name="Ronning C.M."/>
            <person name="Nierman W.C."/>
            <person name="Bovenberg R.A.L."/>
            <person name="Breitling R."/>
            <person name="Takano E."/>
        </authorList>
    </citation>
    <scope>NUCLEOTIDE SEQUENCE [LARGE SCALE GENOMIC DNA]</scope>
    <source>
        <strain evidence="3">ATCC 27064 / DSM 738 / JCM 4710 / NBRC 13307 / NCIMB 12785 / NRRL 3585 / VKM Ac-602</strain>
        <plasmid evidence="2">pSCL4</plasmid>
    </source>
</reference>
<dbReference type="Proteomes" id="UP000002357">
    <property type="component" value="Plasmid pSCL4"/>
</dbReference>
<keyword evidence="1" id="KW-0472">Membrane</keyword>
<keyword evidence="3" id="KW-1185">Reference proteome</keyword>
<keyword evidence="1" id="KW-0812">Transmembrane</keyword>
<feature type="transmembrane region" description="Helical" evidence="1">
    <location>
        <begin position="62"/>
        <end position="83"/>
    </location>
</feature>
<organism evidence="2 3">
    <name type="scientific">Streptomyces clavuligerus</name>
    <dbReference type="NCBI Taxonomy" id="1901"/>
    <lineage>
        <taxon>Bacteria</taxon>
        <taxon>Bacillati</taxon>
        <taxon>Actinomycetota</taxon>
        <taxon>Actinomycetes</taxon>
        <taxon>Kitasatosporales</taxon>
        <taxon>Streptomycetaceae</taxon>
        <taxon>Streptomyces</taxon>
    </lineage>
</organism>
<geneLocation type="plasmid" evidence="2 3">
    <name>pSCL4</name>
</geneLocation>
<dbReference type="eggNOG" id="ENOG503235R">
    <property type="taxonomic scope" value="Bacteria"/>
</dbReference>
<dbReference type="EMBL" id="CM000914">
    <property type="protein sequence ID" value="EFG03669.2"/>
    <property type="molecule type" value="Genomic_DNA"/>
</dbReference>
<feature type="transmembrane region" description="Helical" evidence="1">
    <location>
        <begin position="95"/>
        <end position="118"/>
    </location>
</feature>
<evidence type="ECO:0000313" key="3">
    <source>
        <dbReference type="Proteomes" id="UP000002357"/>
    </source>
</evidence>
<name>B5GUF6_STRCL</name>
<proteinExistence type="predicted"/>
<dbReference type="AlphaFoldDB" id="B5GUF6"/>